<organism evidence="1 2">
    <name type="scientific">Prunus yedoensis var. nudiflora</name>
    <dbReference type="NCBI Taxonomy" id="2094558"/>
    <lineage>
        <taxon>Eukaryota</taxon>
        <taxon>Viridiplantae</taxon>
        <taxon>Streptophyta</taxon>
        <taxon>Embryophyta</taxon>
        <taxon>Tracheophyta</taxon>
        <taxon>Spermatophyta</taxon>
        <taxon>Magnoliopsida</taxon>
        <taxon>eudicotyledons</taxon>
        <taxon>Gunneridae</taxon>
        <taxon>Pentapetalae</taxon>
        <taxon>rosids</taxon>
        <taxon>fabids</taxon>
        <taxon>Rosales</taxon>
        <taxon>Rosaceae</taxon>
        <taxon>Amygdaloideae</taxon>
        <taxon>Amygdaleae</taxon>
        <taxon>Prunus</taxon>
    </lineage>
</organism>
<comment type="caution">
    <text evidence="1">The sequence shown here is derived from an EMBL/GenBank/DDBJ whole genome shotgun (WGS) entry which is preliminary data.</text>
</comment>
<evidence type="ECO:0000313" key="1">
    <source>
        <dbReference type="EMBL" id="PQM37186.1"/>
    </source>
</evidence>
<name>A0A314UK33_PRUYE</name>
<dbReference type="AlphaFoldDB" id="A0A314UK33"/>
<gene>
    <name evidence="1" type="ORF">Pyn_39942</name>
</gene>
<reference evidence="1 2" key="1">
    <citation type="submission" date="2018-02" db="EMBL/GenBank/DDBJ databases">
        <title>Draft genome of wild Prunus yedoensis var. nudiflora.</title>
        <authorList>
            <person name="Baek S."/>
            <person name="Kim J.-H."/>
            <person name="Choi K."/>
            <person name="Kim G.-B."/>
            <person name="Cho A."/>
            <person name="Jang H."/>
            <person name="Shin C.-H."/>
            <person name="Yu H.-J."/>
            <person name="Mun J.-H."/>
        </authorList>
    </citation>
    <scope>NUCLEOTIDE SEQUENCE [LARGE SCALE GENOMIC DNA]</scope>
    <source>
        <strain evidence="2">cv. Jeju island</strain>
        <tissue evidence="1">Leaf</tissue>
    </source>
</reference>
<keyword evidence="2" id="KW-1185">Reference proteome</keyword>
<sequence length="79" mass="8588">MRGFAFFDRVSRAFHDYPSVPEVLVVVAVSENWPAAEVDNKKTGANQISFIFSSGHGAGGWVSEPFWSLGTVSATILIQ</sequence>
<dbReference type="EMBL" id="PJQY01003478">
    <property type="protein sequence ID" value="PQM37186.1"/>
    <property type="molecule type" value="Genomic_DNA"/>
</dbReference>
<proteinExistence type="predicted"/>
<protein>
    <submittedName>
        <fullName evidence="1">Uncharacterized protein</fullName>
    </submittedName>
</protein>
<accession>A0A314UK33</accession>
<dbReference type="Proteomes" id="UP000250321">
    <property type="component" value="Unassembled WGS sequence"/>
</dbReference>
<evidence type="ECO:0000313" key="2">
    <source>
        <dbReference type="Proteomes" id="UP000250321"/>
    </source>
</evidence>